<evidence type="ECO:0000256" key="1">
    <source>
        <dbReference type="SAM" id="MobiDB-lite"/>
    </source>
</evidence>
<name>A0A6A6WA39_9PEZI</name>
<dbReference type="GeneID" id="54486412"/>
<evidence type="ECO:0000313" key="4">
    <source>
        <dbReference type="Proteomes" id="UP000799437"/>
    </source>
</evidence>
<feature type="region of interest" description="Disordered" evidence="1">
    <location>
        <begin position="15"/>
        <end position="50"/>
    </location>
</feature>
<accession>A0A6A6WA39</accession>
<dbReference type="Proteomes" id="UP000799437">
    <property type="component" value="Unassembled WGS sequence"/>
</dbReference>
<evidence type="ECO:0000256" key="2">
    <source>
        <dbReference type="SAM" id="Phobius"/>
    </source>
</evidence>
<keyword evidence="2" id="KW-0812">Transmembrane</keyword>
<evidence type="ECO:0000313" key="3">
    <source>
        <dbReference type="EMBL" id="KAF2759728.1"/>
    </source>
</evidence>
<feature type="compositionally biased region" description="Basic and acidic residues" evidence="1">
    <location>
        <begin position="158"/>
        <end position="185"/>
    </location>
</feature>
<dbReference type="AlphaFoldDB" id="A0A6A6WA39"/>
<keyword evidence="2" id="KW-0472">Membrane</keyword>
<reference evidence="3" key="1">
    <citation type="journal article" date="2020" name="Stud. Mycol.">
        <title>101 Dothideomycetes genomes: a test case for predicting lifestyles and emergence of pathogens.</title>
        <authorList>
            <person name="Haridas S."/>
            <person name="Albert R."/>
            <person name="Binder M."/>
            <person name="Bloem J."/>
            <person name="Labutti K."/>
            <person name="Salamov A."/>
            <person name="Andreopoulos B."/>
            <person name="Baker S."/>
            <person name="Barry K."/>
            <person name="Bills G."/>
            <person name="Bluhm B."/>
            <person name="Cannon C."/>
            <person name="Castanera R."/>
            <person name="Culley D."/>
            <person name="Daum C."/>
            <person name="Ezra D."/>
            <person name="Gonzalez J."/>
            <person name="Henrissat B."/>
            <person name="Kuo A."/>
            <person name="Liang C."/>
            <person name="Lipzen A."/>
            <person name="Lutzoni F."/>
            <person name="Magnuson J."/>
            <person name="Mondo S."/>
            <person name="Nolan M."/>
            <person name="Ohm R."/>
            <person name="Pangilinan J."/>
            <person name="Park H.-J."/>
            <person name="Ramirez L."/>
            <person name="Alfaro M."/>
            <person name="Sun H."/>
            <person name="Tritt A."/>
            <person name="Yoshinaga Y."/>
            <person name="Zwiers L.-H."/>
            <person name="Turgeon B."/>
            <person name="Goodwin S."/>
            <person name="Spatafora J."/>
            <person name="Crous P."/>
            <person name="Grigoriev I."/>
        </authorList>
    </citation>
    <scope>NUCLEOTIDE SEQUENCE</scope>
    <source>
        <strain evidence="3">CBS 121739</strain>
    </source>
</reference>
<organism evidence="3 4">
    <name type="scientific">Pseudovirgaria hyperparasitica</name>
    <dbReference type="NCBI Taxonomy" id="470096"/>
    <lineage>
        <taxon>Eukaryota</taxon>
        <taxon>Fungi</taxon>
        <taxon>Dikarya</taxon>
        <taxon>Ascomycota</taxon>
        <taxon>Pezizomycotina</taxon>
        <taxon>Dothideomycetes</taxon>
        <taxon>Dothideomycetes incertae sedis</taxon>
        <taxon>Acrospermales</taxon>
        <taxon>Acrospermaceae</taxon>
        <taxon>Pseudovirgaria</taxon>
    </lineage>
</organism>
<protein>
    <submittedName>
        <fullName evidence="3">Uncharacterized protein</fullName>
    </submittedName>
</protein>
<keyword evidence="2" id="KW-1133">Transmembrane helix</keyword>
<dbReference type="RefSeq" id="XP_033602179.1">
    <property type="nucleotide sequence ID" value="XM_033745358.1"/>
</dbReference>
<dbReference type="EMBL" id="ML996569">
    <property type="protein sequence ID" value="KAF2759728.1"/>
    <property type="molecule type" value="Genomic_DNA"/>
</dbReference>
<feature type="compositionally biased region" description="Basic and acidic residues" evidence="1">
    <location>
        <begin position="203"/>
        <end position="215"/>
    </location>
</feature>
<feature type="transmembrane region" description="Helical" evidence="2">
    <location>
        <begin position="217"/>
        <end position="237"/>
    </location>
</feature>
<keyword evidence="4" id="KW-1185">Reference proteome</keyword>
<feature type="region of interest" description="Disordered" evidence="1">
    <location>
        <begin position="158"/>
        <end position="215"/>
    </location>
</feature>
<gene>
    <name evidence="3" type="ORF">EJ05DRAFT_484645</name>
</gene>
<sequence>MAHYHRSRRFSDMTNVIPSYPSEHSSRPHLQFQNLPPPPLHHKPNYAPPSFSPPRATAVASMAKRKYTAHERQASYDLIDDLLKQSYDELHIRCDARIILVSNESMKLVAEPIHGTEDIDLDLVDYEALEDIVRDGEYDQPYYYSKGVRLMFRKIEGAHRHKSADPPRERQHTRDRHGPSTEQKKGVKVTASPSPAKQAPAEKTPEEAAEARKRDKVFTYGPGIAVALAGVLGALAAR</sequence>
<proteinExistence type="predicted"/>